<comment type="subcellular location">
    <subcellularLocation>
        <location evidence="8">Cell inner membrane</location>
        <topology evidence="8">Single-pass type I membrane protein</topology>
    </subcellularLocation>
    <text evidence="8">Localizes to the Z ring in an FtsZ-dependent manner.</text>
</comment>
<dbReference type="GO" id="GO:0005886">
    <property type="term" value="C:plasma membrane"/>
    <property type="evidence" value="ECO:0007669"/>
    <property type="project" value="UniProtKB-SubCell"/>
</dbReference>
<keyword evidence="1 8" id="KW-1003">Cell membrane</keyword>
<dbReference type="Proteomes" id="UP000321917">
    <property type="component" value="Unassembled WGS sequence"/>
</dbReference>
<evidence type="ECO:0000256" key="3">
    <source>
        <dbReference type="ARBA" id="ARBA00022618"/>
    </source>
</evidence>
<protein>
    <recommendedName>
        <fullName evidence="8 9">Cell division protein ZipA</fullName>
    </recommendedName>
</protein>
<evidence type="ECO:0000256" key="8">
    <source>
        <dbReference type="HAMAP-Rule" id="MF_00509"/>
    </source>
</evidence>
<keyword evidence="13" id="KW-1185">Reference proteome</keyword>
<keyword evidence="4 8" id="KW-0812">Transmembrane</keyword>
<keyword evidence="7 8" id="KW-0131">Cell cycle</keyword>
<evidence type="ECO:0000256" key="2">
    <source>
        <dbReference type="ARBA" id="ARBA00022519"/>
    </source>
</evidence>
<comment type="similarity">
    <text evidence="8 9">Belongs to the ZipA family.</text>
</comment>
<dbReference type="HAMAP" id="MF_00509">
    <property type="entry name" value="ZipA"/>
    <property type="match status" value="1"/>
</dbReference>
<dbReference type="AlphaFoldDB" id="A0A5C6Q3G2"/>
<name>A0A5C6Q3G2_9GAMM</name>
<evidence type="ECO:0000256" key="6">
    <source>
        <dbReference type="ARBA" id="ARBA00023136"/>
    </source>
</evidence>
<evidence type="ECO:0000256" key="5">
    <source>
        <dbReference type="ARBA" id="ARBA00022989"/>
    </source>
</evidence>
<accession>A0A5C6Q3G2</accession>
<evidence type="ECO:0000313" key="14">
    <source>
        <dbReference type="Proteomes" id="UP000321917"/>
    </source>
</evidence>
<dbReference type="GO" id="GO:0032153">
    <property type="term" value="C:cell division site"/>
    <property type="evidence" value="ECO:0007669"/>
    <property type="project" value="UniProtKB-UniRule"/>
</dbReference>
<dbReference type="GO" id="GO:0043093">
    <property type="term" value="P:FtsZ-dependent cytokinesis"/>
    <property type="evidence" value="ECO:0007669"/>
    <property type="project" value="UniProtKB-UniRule"/>
</dbReference>
<comment type="function">
    <text evidence="8 9">Essential cell division protein that stabilizes the FtsZ protofilaments by cross-linking them and that serves as a cytoplasmic membrane anchor for the Z ring. Also required for the recruitment to the septal ring of downstream cell division proteins.</text>
</comment>
<comment type="caution">
    <text evidence="12">The sequence shown here is derived from an EMBL/GenBank/DDBJ whole genome shotgun (WGS) entry which is preliminary data.</text>
</comment>
<dbReference type="RefSeq" id="WP_146799322.1">
    <property type="nucleotide sequence ID" value="NZ_VOLP01000011.1"/>
</dbReference>
<dbReference type="OrthoDB" id="7054914at2"/>
<keyword evidence="2 8" id="KW-0997">Cell inner membrane</keyword>
<dbReference type="InterPro" id="IPR007449">
    <property type="entry name" value="ZipA_FtsZ-bd_C"/>
</dbReference>
<evidence type="ECO:0000259" key="10">
    <source>
        <dbReference type="SMART" id="SM00771"/>
    </source>
</evidence>
<proteinExistence type="inferred from homology"/>
<organism evidence="12 14">
    <name type="scientific">Colwellia hornerae</name>
    <dbReference type="NCBI Taxonomy" id="89402"/>
    <lineage>
        <taxon>Bacteria</taxon>
        <taxon>Pseudomonadati</taxon>
        <taxon>Pseudomonadota</taxon>
        <taxon>Gammaproteobacteria</taxon>
        <taxon>Alteromonadales</taxon>
        <taxon>Colwelliaceae</taxon>
        <taxon>Colwellia</taxon>
    </lineage>
</organism>
<keyword evidence="5 8" id="KW-1133">Transmembrane helix</keyword>
<dbReference type="EMBL" id="VOLR01000010">
    <property type="protein sequence ID" value="TWX60144.1"/>
    <property type="molecule type" value="Genomic_DNA"/>
</dbReference>
<evidence type="ECO:0000256" key="9">
    <source>
        <dbReference type="RuleBase" id="RU003612"/>
    </source>
</evidence>
<dbReference type="SMART" id="SM00771">
    <property type="entry name" value="ZipA_C"/>
    <property type="match status" value="1"/>
</dbReference>
<dbReference type="Proteomes" id="UP000321525">
    <property type="component" value="Unassembled WGS sequence"/>
</dbReference>
<feature type="domain" description="ZipA C-terminal FtsZ-binding" evidence="10">
    <location>
        <begin position="212"/>
        <end position="342"/>
    </location>
</feature>
<evidence type="ECO:0000313" key="13">
    <source>
        <dbReference type="Proteomes" id="UP000321525"/>
    </source>
</evidence>
<dbReference type="GO" id="GO:0000917">
    <property type="term" value="P:division septum assembly"/>
    <property type="evidence" value="ECO:0007669"/>
    <property type="project" value="TreeGrafter"/>
</dbReference>
<dbReference type="InterPro" id="IPR036765">
    <property type="entry name" value="ZipA_FtsZ-bd_C_sf"/>
</dbReference>
<dbReference type="PANTHER" id="PTHR38685:SF1">
    <property type="entry name" value="CELL DIVISION PROTEIN ZIPA"/>
    <property type="match status" value="1"/>
</dbReference>
<dbReference type="Pfam" id="PF04354">
    <property type="entry name" value="ZipA_C"/>
    <property type="match status" value="1"/>
</dbReference>
<gene>
    <name evidence="8 12" type="primary">zipA</name>
    <name evidence="11" type="ORF">ESZ26_08505</name>
    <name evidence="12" type="ORF">ESZ27_17115</name>
</gene>
<feature type="transmembrane region" description="Helical" evidence="8">
    <location>
        <begin position="6"/>
        <end position="28"/>
    </location>
</feature>
<keyword evidence="3 8" id="KW-0132">Cell division</keyword>
<dbReference type="NCBIfam" id="TIGR02205">
    <property type="entry name" value="septum_zipA"/>
    <property type="match status" value="1"/>
</dbReference>
<evidence type="ECO:0000256" key="7">
    <source>
        <dbReference type="ARBA" id="ARBA00023306"/>
    </source>
</evidence>
<sequence>MEYNFRTALIIISAVVITAIFVHGFWTIRKNKNPYKLKAKAEKIAPNNRGFDGSGFDQDGVSKPRVVDNSLGDEAYGQEMPMPTTADYEEQATSYREFSAEDDEPSLGDMSSFDNITDKKDNTSVDLRDHDASLFGSVTAKEAAVIERIETPVYQTPITSAKQPLKTSARFTAKAPIKRDQIEINFGSENKESKSAAKKESIIPQHKKVKVEPEVLVISVVMPEKQQMSGAALLPTLLTLGMKYGEMNIFHRHEDNAGNGKVTFSLANIMKPGTFDLDNMESFTTQGISLFMMLPNAGDASVVFEQMLNAAKQLALEFNGQLLDDKRNVMTKQTEQHYAGKIREFERRNLIASS</sequence>
<dbReference type="InterPro" id="IPR011919">
    <property type="entry name" value="Cell_div_ZipA"/>
</dbReference>
<dbReference type="Gene3D" id="3.30.1400.10">
    <property type="entry name" value="ZipA, C-terminal FtsZ-binding domain"/>
    <property type="match status" value="1"/>
</dbReference>
<reference evidence="12 14" key="1">
    <citation type="submission" date="2019-07" db="EMBL/GenBank/DDBJ databases">
        <title>Genomes of sea-ice associated Colwellia species.</title>
        <authorList>
            <person name="Bowman J.P."/>
        </authorList>
    </citation>
    <scope>NUCLEOTIDE SEQUENCE [LARGE SCALE GENOMIC DNA]</scope>
    <source>
        <strain evidence="11 13">ACAM 607</strain>
        <strain evidence="12 14">IC036</strain>
    </source>
</reference>
<evidence type="ECO:0000256" key="1">
    <source>
        <dbReference type="ARBA" id="ARBA00022475"/>
    </source>
</evidence>
<evidence type="ECO:0000313" key="12">
    <source>
        <dbReference type="EMBL" id="TWX63331.1"/>
    </source>
</evidence>
<dbReference type="SUPFAM" id="SSF64383">
    <property type="entry name" value="Cell-division protein ZipA, C-terminal domain"/>
    <property type="match status" value="1"/>
</dbReference>
<dbReference type="EMBL" id="VOLQ01000046">
    <property type="protein sequence ID" value="TWX63331.1"/>
    <property type="molecule type" value="Genomic_DNA"/>
</dbReference>
<keyword evidence="6 8" id="KW-0472">Membrane</keyword>
<evidence type="ECO:0000256" key="4">
    <source>
        <dbReference type="ARBA" id="ARBA00022692"/>
    </source>
</evidence>
<evidence type="ECO:0000313" key="11">
    <source>
        <dbReference type="EMBL" id="TWX60144.1"/>
    </source>
</evidence>
<comment type="subunit">
    <text evidence="8">Interacts with FtsZ via their C-terminal domains.</text>
</comment>
<dbReference type="PANTHER" id="PTHR38685">
    <property type="entry name" value="CELL DIVISION PROTEIN ZIPA"/>
    <property type="match status" value="1"/>
</dbReference>